<keyword evidence="10" id="KW-0865">Zymogen</keyword>
<dbReference type="PROSITE" id="PS51695">
    <property type="entry name" value="SEDOLISIN"/>
    <property type="match status" value="1"/>
</dbReference>
<sequence length="654" mass="70126">MRLSCAALVAALAASAEALAVPHALHEKRETPTRNWQKRSPVAREIKMPMRIGMKQSNLHQADALLLEISDPDSPKYGKHYSQDEVIELFAPSDLTVSAIRSWLESAGIAAHRISVSANKQWIQFDADVDEAEGLFKTKYYNYEHEPTGRKSIATDEYHVPAHIQEHIDYVLPGLRLMAGGKATPAARQKNTKRGISGPIIGSIIGNDTVKAIQKAELTMCDQYITPPCVAAMYNITQATKAAKGNELGIFEEGDFYGAEDLAEFFTLFAQNIPIGTEPILEGVDGGFAPGLYATGESDLDFQLAYPIVYPQQTILFQTDDIFYATGLLSLSSSSGFLNTFFDAIDGSYCDYTAYGETGDSSIDPEYPDPNPLGYQGQRMCGKYKPANVISISYGEQEDDLPTNYQQRQCSEIMKLGMQGVTVVLASGDSGVAARSTDDGNSDGCLGTGQVFSPDFPASCPYVLGVGATLLTGDVSKDEEVAVTRFPSGGGFSNIYPTPDYQKDAVTGYISQYTTGYKSYNFTTPTNNPTPAQYGDGIFNNGGRGYPDVSAVGDNVVVITNGMPTLIGGTSASAPVVASILNRINEERIAAGKSTIGFVNPTLYKNPSAFHDITVGSNAGCGTNGFSVSPGWDPITGLGTPNYPALLDVFMALP</sequence>
<dbReference type="GO" id="GO:0006508">
    <property type="term" value="P:proteolysis"/>
    <property type="evidence" value="ECO:0007669"/>
    <property type="project" value="UniProtKB-KW"/>
</dbReference>
<dbReference type="GO" id="GO:0008240">
    <property type="term" value="F:tripeptidyl-peptidase activity"/>
    <property type="evidence" value="ECO:0007669"/>
    <property type="project" value="UniProtKB-EC"/>
</dbReference>
<dbReference type="PANTHER" id="PTHR14218">
    <property type="entry name" value="PROTEASE S8 TRIPEPTIDYL PEPTIDASE I CLN2"/>
    <property type="match status" value="1"/>
</dbReference>
<evidence type="ECO:0000313" key="15">
    <source>
        <dbReference type="Proteomes" id="UP001303373"/>
    </source>
</evidence>
<evidence type="ECO:0000256" key="4">
    <source>
        <dbReference type="ARBA" id="ARBA00012462"/>
    </source>
</evidence>
<dbReference type="GO" id="GO:0004252">
    <property type="term" value="F:serine-type endopeptidase activity"/>
    <property type="evidence" value="ECO:0007669"/>
    <property type="project" value="UniProtKB-UniRule"/>
</dbReference>
<dbReference type="PANTHER" id="PTHR14218:SF19">
    <property type="entry name" value="SERINE PROTEASE AORO, PUTATIVE (AFU_ORTHOLOGUE AFUA_6G10250)-RELATED"/>
    <property type="match status" value="1"/>
</dbReference>
<keyword evidence="5 11" id="KW-0645">Protease</keyword>
<dbReference type="AlphaFoldDB" id="A0AAQ3MCW9"/>
<feature type="active site" description="Charge relay system" evidence="11">
    <location>
        <position position="301"/>
    </location>
</feature>
<proteinExistence type="predicted"/>
<comment type="subcellular location">
    <subcellularLocation>
        <location evidence="3">Secreted</location>
        <location evidence="3">Extracellular space</location>
    </subcellularLocation>
</comment>
<keyword evidence="8 11" id="KW-0720">Serine protease</keyword>
<evidence type="ECO:0000256" key="2">
    <source>
        <dbReference type="ARBA" id="ARBA00002451"/>
    </source>
</evidence>
<dbReference type="Proteomes" id="UP001303373">
    <property type="component" value="Chromosome 9"/>
</dbReference>
<dbReference type="InterPro" id="IPR015366">
    <property type="entry name" value="S53_propep"/>
</dbReference>
<feature type="binding site" evidence="11">
    <location>
        <position position="633"/>
    </location>
    <ligand>
        <name>Ca(2+)</name>
        <dbReference type="ChEBI" id="CHEBI:29108"/>
    </ligand>
</feature>
<keyword evidence="6 11" id="KW-0479">Metal-binding</keyword>
<dbReference type="InterPro" id="IPR036852">
    <property type="entry name" value="Peptidase_S8/S53_dom_sf"/>
</dbReference>
<evidence type="ECO:0000313" key="14">
    <source>
        <dbReference type="EMBL" id="WPH02942.1"/>
    </source>
</evidence>
<evidence type="ECO:0000256" key="12">
    <source>
        <dbReference type="SAM" id="SignalP"/>
    </source>
</evidence>
<dbReference type="Pfam" id="PF09286">
    <property type="entry name" value="Pro-kuma_activ"/>
    <property type="match status" value="1"/>
</dbReference>
<dbReference type="GO" id="GO:0046872">
    <property type="term" value="F:metal ion binding"/>
    <property type="evidence" value="ECO:0007669"/>
    <property type="project" value="UniProtKB-UniRule"/>
</dbReference>
<dbReference type="Pfam" id="PF00082">
    <property type="entry name" value="Peptidase_S8"/>
    <property type="match status" value="1"/>
</dbReference>
<keyword evidence="9 11" id="KW-0106">Calcium</keyword>
<feature type="binding site" evidence="11">
    <location>
        <position position="612"/>
    </location>
    <ligand>
        <name>Ca(2+)</name>
        <dbReference type="ChEBI" id="CHEBI:29108"/>
    </ligand>
</feature>
<dbReference type="GO" id="GO:0005576">
    <property type="term" value="C:extracellular region"/>
    <property type="evidence" value="ECO:0007669"/>
    <property type="project" value="UniProtKB-SubCell"/>
</dbReference>
<keyword evidence="12" id="KW-0732">Signal</keyword>
<dbReference type="EMBL" id="CP138588">
    <property type="protein sequence ID" value="WPH02942.1"/>
    <property type="molecule type" value="Genomic_DNA"/>
</dbReference>
<accession>A0AAQ3MCW9</accession>
<evidence type="ECO:0000256" key="3">
    <source>
        <dbReference type="ARBA" id="ARBA00004239"/>
    </source>
</evidence>
<dbReference type="SMART" id="SM00944">
    <property type="entry name" value="Pro-kuma_activ"/>
    <property type="match status" value="1"/>
</dbReference>
<keyword evidence="7 11" id="KW-0378">Hydrolase</keyword>
<feature type="domain" description="Peptidase S53" evidence="13">
    <location>
        <begin position="224"/>
        <end position="653"/>
    </location>
</feature>
<evidence type="ECO:0000256" key="6">
    <source>
        <dbReference type="ARBA" id="ARBA00022723"/>
    </source>
</evidence>
<evidence type="ECO:0000259" key="13">
    <source>
        <dbReference type="PROSITE" id="PS51695"/>
    </source>
</evidence>
<dbReference type="CDD" id="cd11377">
    <property type="entry name" value="Pro-peptidase_S53"/>
    <property type="match status" value="1"/>
</dbReference>
<feature type="active site" description="Charge relay system" evidence="11">
    <location>
        <position position="571"/>
    </location>
</feature>
<dbReference type="CDD" id="cd04056">
    <property type="entry name" value="Peptidases_S53"/>
    <property type="match status" value="1"/>
</dbReference>
<dbReference type="InterPro" id="IPR030400">
    <property type="entry name" value="Sedolisin_dom"/>
</dbReference>
<evidence type="ECO:0000256" key="7">
    <source>
        <dbReference type="ARBA" id="ARBA00022801"/>
    </source>
</evidence>
<keyword evidence="15" id="KW-1185">Reference proteome</keyword>
<dbReference type="EC" id="3.4.14.10" evidence="4"/>
<reference evidence="14 15" key="1">
    <citation type="submission" date="2023-11" db="EMBL/GenBank/DDBJ databases">
        <title>An acidophilic fungus is an integral part of prey digestion in a carnivorous sundew plant.</title>
        <authorList>
            <person name="Tsai I.J."/>
        </authorList>
    </citation>
    <scope>NUCLEOTIDE SEQUENCE [LARGE SCALE GENOMIC DNA]</scope>
    <source>
        <strain evidence="14">169a</strain>
    </source>
</reference>
<comment type="cofactor">
    <cofactor evidence="11">
        <name>Ca(2+)</name>
        <dbReference type="ChEBI" id="CHEBI:29108"/>
    </cofactor>
    <text evidence="11">Binds 1 Ca(2+) ion per subunit.</text>
</comment>
<dbReference type="Gene3D" id="3.40.50.200">
    <property type="entry name" value="Peptidase S8/S53 domain"/>
    <property type="match status" value="1"/>
</dbReference>
<comment type="function">
    <text evidence="2">Secreted tripeptidyl-peptidase which degrades proteins at acidic pHs and is involved in virulence.</text>
</comment>
<evidence type="ECO:0000256" key="11">
    <source>
        <dbReference type="PROSITE-ProRule" id="PRU01032"/>
    </source>
</evidence>
<name>A0AAQ3MCW9_9PEZI</name>
<dbReference type="InterPro" id="IPR050819">
    <property type="entry name" value="Tripeptidyl-peptidase_I"/>
</dbReference>
<evidence type="ECO:0000256" key="1">
    <source>
        <dbReference type="ARBA" id="ARBA00001910"/>
    </source>
</evidence>
<evidence type="ECO:0000256" key="8">
    <source>
        <dbReference type="ARBA" id="ARBA00022825"/>
    </source>
</evidence>
<evidence type="ECO:0000256" key="5">
    <source>
        <dbReference type="ARBA" id="ARBA00022670"/>
    </source>
</evidence>
<feature type="chain" id="PRO_5042994365" description="tripeptidyl-peptidase II" evidence="12">
    <location>
        <begin position="19"/>
        <end position="654"/>
    </location>
</feature>
<comment type="catalytic activity">
    <reaction evidence="1">
        <text>Release of an N-terminal tripeptide from a polypeptide.</text>
        <dbReference type="EC" id="3.4.14.10"/>
    </reaction>
</comment>
<feature type="binding site" evidence="11">
    <location>
        <position position="631"/>
    </location>
    <ligand>
        <name>Ca(2+)</name>
        <dbReference type="ChEBI" id="CHEBI:29108"/>
    </ligand>
</feature>
<organism evidence="14 15">
    <name type="scientific">Acrodontium crateriforme</name>
    <dbReference type="NCBI Taxonomy" id="150365"/>
    <lineage>
        <taxon>Eukaryota</taxon>
        <taxon>Fungi</taxon>
        <taxon>Dikarya</taxon>
        <taxon>Ascomycota</taxon>
        <taxon>Pezizomycotina</taxon>
        <taxon>Dothideomycetes</taxon>
        <taxon>Dothideomycetidae</taxon>
        <taxon>Mycosphaerellales</taxon>
        <taxon>Teratosphaeriaceae</taxon>
        <taxon>Acrodontium</taxon>
    </lineage>
</organism>
<evidence type="ECO:0000256" key="9">
    <source>
        <dbReference type="ARBA" id="ARBA00022837"/>
    </source>
</evidence>
<dbReference type="SUPFAM" id="SSF54897">
    <property type="entry name" value="Protease propeptides/inhibitors"/>
    <property type="match status" value="1"/>
</dbReference>
<dbReference type="InterPro" id="IPR000209">
    <property type="entry name" value="Peptidase_S8/S53_dom"/>
</dbReference>
<gene>
    <name evidence="14" type="ORF">R9X50_00581200</name>
</gene>
<evidence type="ECO:0000256" key="10">
    <source>
        <dbReference type="ARBA" id="ARBA00023145"/>
    </source>
</evidence>
<feature type="binding site" evidence="11">
    <location>
        <position position="613"/>
    </location>
    <ligand>
        <name>Ca(2+)</name>
        <dbReference type="ChEBI" id="CHEBI:29108"/>
    </ligand>
</feature>
<feature type="active site" description="Charge relay system" evidence="11">
    <location>
        <position position="297"/>
    </location>
</feature>
<feature type="signal peptide" evidence="12">
    <location>
        <begin position="1"/>
        <end position="18"/>
    </location>
</feature>
<protein>
    <recommendedName>
        <fullName evidence="4">tripeptidyl-peptidase II</fullName>
        <ecNumber evidence="4">3.4.14.10</ecNumber>
    </recommendedName>
</protein>
<dbReference type="SUPFAM" id="SSF52743">
    <property type="entry name" value="Subtilisin-like"/>
    <property type="match status" value="1"/>
</dbReference>